<keyword evidence="3" id="KW-1185">Reference proteome</keyword>
<name>A0A967F3V8_9PROT</name>
<gene>
    <name evidence="2" type="ORF">HBA54_28490</name>
</gene>
<protein>
    <submittedName>
        <fullName evidence="2">Uncharacterized protein</fullName>
    </submittedName>
</protein>
<organism evidence="2 3">
    <name type="scientific">Pelagibius litoralis</name>
    <dbReference type="NCBI Taxonomy" id="374515"/>
    <lineage>
        <taxon>Bacteria</taxon>
        <taxon>Pseudomonadati</taxon>
        <taxon>Pseudomonadota</taxon>
        <taxon>Alphaproteobacteria</taxon>
        <taxon>Rhodospirillales</taxon>
        <taxon>Rhodovibrionaceae</taxon>
        <taxon>Pelagibius</taxon>
    </lineage>
</organism>
<dbReference type="RefSeq" id="WP_167232106.1">
    <property type="nucleotide sequence ID" value="NZ_JAAQPH010000053.1"/>
</dbReference>
<dbReference type="EMBL" id="JAAQPH010000053">
    <property type="protein sequence ID" value="NIA72533.1"/>
    <property type="molecule type" value="Genomic_DNA"/>
</dbReference>
<evidence type="ECO:0000256" key="1">
    <source>
        <dbReference type="SAM" id="MobiDB-lite"/>
    </source>
</evidence>
<feature type="compositionally biased region" description="Polar residues" evidence="1">
    <location>
        <begin position="1"/>
        <end position="13"/>
    </location>
</feature>
<comment type="caution">
    <text evidence="2">The sequence shown here is derived from an EMBL/GenBank/DDBJ whole genome shotgun (WGS) entry which is preliminary data.</text>
</comment>
<evidence type="ECO:0000313" key="2">
    <source>
        <dbReference type="EMBL" id="NIA72533.1"/>
    </source>
</evidence>
<dbReference type="AlphaFoldDB" id="A0A967F3V8"/>
<dbReference type="Proteomes" id="UP000761264">
    <property type="component" value="Unassembled WGS sequence"/>
</dbReference>
<proteinExistence type="predicted"/>
<feature type="region of interest" description="Disordered" evidence="1">
    <location>
        <begin position="1"/>
        <end position="34"/>
    </location>
</feature>
<sequence length="289" mass="31517">MTDNPMTADSQASAAGEGGAMHSEDAGDWRSSIAEPELRRVADKFTSPRDVVKSYAALQSRLGRSVVKPGPDASAEEMAAYRRQLGVPDDPADYRLSLPEDLPDNLKPDASAEALHQDFAAAMHEAGASNDVVQKALDWYYGTLGQSVEQQERTGAERRAEAEASLRHEWGGDHDRNLAFAQRAVRDFGDDDFVSMLETQEVAGMKLGDHPTFVRAFAAIGRRMGEDVPLSGEPMRGEGSLQSRIDNLHALQDSDPRRYASAGVQGELRDLYGRLYGSQPIVGSEGRRL</sequence>
<reference evidence="2" key="1">
    <citation type="submission" date="2020-03" db="EMBL/GenBank/DDBJ databases">
        <title>Genome of Pelagibius litoralis DSM 21314T.</title>
        <authorList>
            <person name="Wang G."/>
        </authorList>
    </citation>
    <scope>NUCLEOTIDE SEQUENCE</scope>
    <source>
        <strain evidence="2">DSM 21314</strain>
    </source>
</reference>
<evidence type="ECO:0000313" key="3">
    <source>
        <dbReference type="Proteomes" id="UP000761264"/>
    </source>
</evidence>
<accession>A0A967F3V8</accession>